<dbReference type="AlphaFoldDB" id="A0A382VUC4"/>
<sequence length="29" mass="3128">MYAEKLLPHDLEAEEAVVGSLLIDGDSIV</sequence>
<dbReference type="GO" id="GO:0005524">
    <property type="term" value="F:ATP binding"/>
    <property type="evidence" value="ECO:0007669"/>
    <property type="project" value="InterPro"/>
</dbReference>
<protein>
    <recommendedName>
        <fullName evidence="2">DNA helicase DnaB-like N-terminal domain-containing protein</fullName>
    </recommendedName>
</protein>
<evidence type="ECO:0000313" key="1">
    <source>
        <dbReference type="EMBL" id="SVD49448.1"/>
    </source>
</evidence>
<dbReference type="GO" id="GO:0006260">
    <property type="term" value="P:DNA replication"/>
    <property type="evidence" value="ECO:0007669"/>
    <property type="project" value="InterPro"/>
</dbReference>
<dbReference type="EMBL" id="UINC01154261">
    <property type="protein sequence ID" value="SVD49448.1"/>
    <property type="molecule type" value="Genomic_DNA"/>
</dbReference>
<accession>A0A382VUC4</accession>
<organism evidence="1">
    <name type="scientific">marine metagenome</name>
    <dbReference type="NCBI Taxonomy" id="408172"/>
    <lineage>
        <taxon>unclassified sequences</taxon>
        <taxon>metagenomes</taxon>
        <taxon>ecological metagenomes</taxon>
    </lineage>
</organism>
<dbReference type="Gene3D" id="1.10.860.10">
    <property type="entry name" value="DNAb Helicase, Chain A"/>
    <property type="match status" value="1"/>
</dbReference>
<dbReference type="InterPro" id="IPR016136">
    <property type="entry name" value="DNA_helicase_N/primase_C"/>
</dbReference>
<evidence type="ECO:0008006" key="2">
    <source>
        <dbReference type="Google" id="ProtNLM"/>
    </source>
</evidence>
<dbReference type="GO" id="GO:0003678">
    <property type="term" value="F:DNA helicase activity"/>
    <property type="evidence" value="ECO:0007669"/>
    <property type="project" value="InterPro"/>
</dbReference>
<proteinExistence type="predicted"/>
<dbReference type="InterPro" id="IPR036185">
    <property type="entry name" value="DNA_heli_DnaB-like_N_sf"/>
</dbReference>
<gene>
    <name evidence="1" type="ORF">METZ01_LOCUS402302</name>
</gene>
<feature type="non-terminal residue" evidence="1">
    <location>
        <position position="29"/>
    </location>
</feature>
<reference evidence="1" key="1">
    <citation type="submission" date="2018-05" db="EMBL/GenBank/DDBJ databases">
        <authorList>
            <person name="Lanie J.A."/>
            <person name="Ng W.-L."/>
            <person name="Kazmierczak K.M."/>
            <person name="Andrzejewski T.M."/>
            <person name="Davidsen T.M."/>
            <person name="Wayne K.J."/>
            <person name="Tettelin H."/>
            <person name="Glass J.I."/>
            <person name="Rusch D."/>
            <person name="Podicherti R."/>
            <person name="Tsui H.-C.T."/>
            <person name="Winkler M.E."/>
        </authorList>
    </citation>
    <scope>NUCLEOTIDE SEQUENCE</scope>
</reference>
<dbReference type="SUPFAM" id="SSF48024">
    <property type="entry name" value="N-terminal domain of DnaB helicase"/>
    <property type="match status" value="1"/>
</dbReference>
<name>A0A382VUC4_9ZZZZ</name>